<sequence length="537" mass="59260">MLAHCTPWPAPFAARYRRLGYWRGETFTDVLDERVRRHGERLAVVSENRRWTYRDLAMEADRLARGFHALGIRRNDAVVVQLPNCAEFLAVLFALFRLGALPVFALPPHRQFEIGHFCRHAEAVAYVVADRHAGFDYRVLARGVMGQAPSLRHVLVLGEAGEFLALDRLPPWPGELPPPPAADEVAFFQLSGGSTGTPKLIPRTHDDYLYSIRASAEICGLDGDSVFLCVIPAGHNFAMSSPGSIGTLYAGGTVVLCADPSPDAALAWIERERVTIAALVPPLVPVWLDAAARLRPDLSSLKVLQVGGARFDGETARRVVNELGVTLQQVFGMAEGLVNYTRLDDPLDVVLHTQGRPISPDDEVLVVDDDDRPVAEGETGHLLTRGPYTIRGYYRAPEHNARAFTPDGFYRTGDLVRRTPEGNLVVEGRAKDQINRGGEKIAAEEVEHQLLAHAEVVDCAVVAMPDAYLGEKSCAFVIRRHEGVRAPDLVRFLRERGLATYKIPDRIEFVDRFPETGVGKISKKQLRLDIEARLAAA</sequence>
<dbReference type="EMBL" id="SSOD01000023">
    <property type="protein sequence ID" value="THF55622.1"/>
    <property type="molecule type" value="Genomic_DNA"/>
</dbReference>
<gene>
    <name evidence="6" type="ORF">E6O51_20560</name>
</gene>
<dbReference type="RefSeq" id="WP_136386902.1">
    <property type="nucleotide sequence ID" value="NZ_SSOD01000023.1"/>
</dbReference>
<dbReference type="Pfam" id="PF13193">
    <property type="entry name" value="AMP-binding_C"/>
    <property type="match status" value="1"/>
</dbReference>
<dbReference type="GO" id="GO:0019290">
    <property type="term" value="P:siderophore biosynthetic process"/>
    <property type="evidence" value="ECO:0007669"/>
    <property type="project" value="InterPro"/>
</dbReference>
<reference evidence="6 7" key="1">
    <citation type="submission" date="2019-04" db="EMBL/GenBank/DDBJ databases">
        <title>Azoarcus rhizosphaerae sp. nov. isolated from rhizosphere of Ficus religiosa.</title>
        <authorList>
            <person name="Lin S.-Y."/>
            <person name="Hameed A."/>
            <person name="Hsu Y.-H."/>
            <person name="Young C.-C."/>
        </authorList>
    </citation>
    <scope>NUCLEOTIDE SEQUENCE [LARGE SCALE GENOMIC DNA]</scope>
    <source>
        <strain evidence="6 7">CC-YHH848</strain>
    </source>
</reference>
<comment type="pathway">
    <text evidence="1">Siderophore biosynthesis.</text>
</comment>
<evidence type="ECO:0000259" key="5">
    <source>
        <dbReference type="Pfam" id="PF13193"/>
    </source>
</evidence>
<dbReference type="EC" id="2.7.7.58" evidence="6"/>
<keyword evidence="6" id="KW-0548">Nucleotidyltransferase</keyword>
<dbReference type="InterPro" id="IPR050237">
    <property type="entry name" value="ATP-dep_AMP-bd_enzyme"/>
</dbReference>
<comment type="similarity">
    <text evidence="2">Belongs to the ATP-dependent AMP-binding enzyme family.</text>
</comment>
<name>A0A4S4A9S9_9RHOO</name>
<dbReference type="InterPro" id="IPR011963">
    <property type="entry name" value="DHB_AMP_lig"/>
</dbReference>
<dbReference type="InterPro" id="IPR025110">
    <property type="entry name" value="AMP-bd_C"/>
</dbReference>
<dbReference type="InterPro" id="IPR000873">
    <property type="entry name" value="AMP-dep_synth/lig_dom"/>
</dbReference>
<evidence type="ECO:0000259" key="4">
    <source>
        <dbReference type="Pfam" id="PF00501"/>
    </source>
</evidence>
<organism evidence="6 7">
    <name type="scientific">Pseudothauera rhizosphaerae</name>
    <dbReference type="NCBI Taxonomy" id="2565932"/>
    <lineage>
        <taxon>Bacteria</taxon>
        <taxon>Pseudomonadati</taxon>
        <taxon>Pseudomonadota</taxon>
        <taxon>Betaproteobacteria</taxon>
        <taxon>Rhodocyclales</taxon>
        <taxon>Zoogloeaceae</taxon>
        <taxon>Pseudothauera</taxon>
    </lineage>
</organism>
<dbReference type="InterPro" id="IPR045851">
    <property type="entry name" value="AMP-bd_C_sf"/>
</dbReference>
<dbReference type="FunFam" id="2.30.38.10:FF:000003">
    <property type="entry name" value="Vibriobactin-specific 2,3-dihydroxybenzoate-AMP ligase"/>
    <property type="match status" value="1"/>
</dbReference>
<dbReference type="NCBIfam" id="TIGR02275">
    <property type="entry name" value="DHB_AMP_lig"/>
    <property type="match status" value="1"/>
</dbReference>
<evidence type="ECO:0000313" key="7">
    <source>
        <dbReference type="Proteomes" id="UP000307956"/>
    </source>
</evidence>
<keyword evidence="7" id="KW-1185">Reference proteome</keyword>
<dbReference type="Gene3D" id="2.30.38.10">
    <property type="entry name" value="Luciferase, Domain 3"/>
    <property type="match status" value="1"/>
</dbReference>
<feature type="domain" description="AMP-binding enzyme C-terminal" evidence="5">
    <location>
        <begin position="445"/>
        <end position="520"/>
    </location>
</feature>
<dbReference type="PANTHER" id="PTHR43767:SF1">
    <property type="entry name" value="NONRIBOSOMAL PEPTIDE SYNTHASE PES1 (EUROFUNG)-RELATED"/>
    <property type="match status" value="1"/>
</dbReference>
<dbReference type="OrthoDB" id="9766486at2"/>
<dbReference type="Gene3D" id="3.40.50.980">
    <property type="match status" value="2"/>
</dbReference>
<feature type="domain" description="AMP-dependent synthetase/ligase" evidence="4">
    <location>
        <begin position="31"/>
        <end position="394"/>
    </location>
</feature>
<dbReference type="InterPro" id="IPR020845">
    <property type="entry name" value="AMP-binding_CS"/>
</dbReference>
<dbReference type="GO" id="GO:0016779">
    <property type="term" value="F:nucleotidyltransferase activity"/>
    <property type="evidence" value="ECO:0007669"/>
    <property type="project" value="UniProtKB-KW"/>
</dbReference>
<dbReference type="PANTHER" id="PTHR43767">
    <property type="entry name" value="LONG-CHAIN-FATTY-ACID--COA LIGASE"/>
    <property type="match status" value="1"/>
</dbReference>
<proteinExistence type="inferred from homology"/>
<dbReference type="Gene3D" id="3.30.300.30">
    <property type="match status" value="1"/>
</dbReference>
<protein>
    <submittedName>
        <fullName evidence="6">(2,3-dihydroxybenzoyl)adenylate synthase</fullName>
        <ecNumber evidence="6">2.7.7.58</ecNumber>
    </submittedName>
</protein>
<dbReference type="GO" id="GO:0008668">
    <property type="term" value="F:2,3-dihydroxybenzoate--[aryl-carrier protein] ligase"/>
    <property type="evidence" value="ECO:0007669"/>
    <property type="project" value="InterPro"/>
</dbReference>
<evidence type="ECO:0000256" key="3">
    <source>
        <dbReference type="ARBA" id="ARBA00022598"/>
    </source>
</evidence>
<dbReference type="CDD" id="cd05920">
    <property type="entry name" value="23DHB-AMP_lg"/>
    <property type="match status" value="1"/>
</dbReference>
<evidence type="ECO:0000313" key="6">
    <source>
        <dbReference type="EMBL" id="THF55622.1"/>
    </source>
</evidence>
<comment type="caution">
    <text evidence="6">The sequence shown here is derived from an EMBL/GenBank/DDBJ whole genome shotgun (WGS) entry which is preliminary data.</text>
</comment>
<dbReference type="FunFam" id="3.30.300.30:FF:000008">
    <property type="entry name" value="2,3-dihydroxybenzoate-AMP ligase"/>
    <property type="match status" value="1"/>
</dbReference>
<evidence type="ECO:0000256" key="2">
    <source>
        <dbReference type="ARBA" id="ARBA00006432"/>
    </source>
</evidence>
<dbReference type="PROSITE" id="PS00455">
    <property type="entry name" value="AMP_BINDING"/>
    <property type="match status" value="1"/>
</dbReference>
<keyword evidence="3" id="KW-0436">Ligase</keyword>
<dbReference type="Proteomes" id="UP000307956">
    <property type="component" value="Unassembled WGS sequence"/>
</dbReference>
<keyword evidence="6" id="KW-0808">Transferase</keyword>
<dbReference type="AlphaFoldDB" id="A0A4S4A9S9"/>
<dbReference type="Pfam" id="PF00501">
    <property type="entry name" value="AMP-binding"/>
    <property type="match status" value="1"/>
</dbReference>
<dbReference type="SUPFAM" id="SSF56801">
    <property type="entry name" value="Acetyl-CoA synthetase-like"/>
    <property type="match status" value="1"/>
</dbReference>
<evidence type="ECO:0000256" key="1">
    <source>
        <dbReference type="ARBA" id="ARBA00004924"/>
    </source>
</evidence>
<accession>A0A4S4A9S9</accession>